<feature type="domain" description="PIH1D1/2/3 CS-like" evidence="2">
    <location>
        <begin position="248"/>
        <end position="325"/>
    </location>
</feature>
<dbReference type="EMBL" id="JAGKHQ010000020">
    <property type="protein sequence ID" value="KAG7479548.1"/>
    <property type="molecule type" value="Genomic_DNA"/>
</dbReference>
<sequence>MTSSSSGRDGVLQQVDRFWSMLDDLCENDPAAYSEFIHRNMEEAAGGKAPELVCCLSTRILEPNRGLLYINICNWKRVPAPQDHSQPLPLYAGKLETHTNHSQGSYAILDVAFNPAVLEENKEDRTGLYTLAVKFVQQQQQDQEDGLRLSDHFTVVSSSPNGSRDDLQRRLLSGFQQRSNTSKQLNTDSESPADLLRQISSLRSEKQGNEEELAAQMISKPAEQQKKDFIQVISSTFVPPQKPQHQLQLNTDTAGAPHSVELTVELPKVCSMSECQLRISKDDVVLEVEDVYYLLLEFPKTVNEDTASAVFNKRKRRLVLKVDVL</sequence>
<comment type="similarity">
    <text evidence="1">Belongs to the PIH1 family.</text>
</comment>
<organism evidence="3 4">
    <name type="scientific">Solea senegalensis</name>
    <name type="common">Senegalese sole</name>
    <dbReference type="NCBI Taxonomy" id="28829"/>
    <lineage>
        <taxon>Eukaryota</taxon>
        <taxon>Metazoa</taxon>
        <taxon>Chordata</taxon>
        <taxon>Craniata</taxon>
        <taxon>Vertebrata</taxon>
        <taxon>Euteleostomi</taxon>
        <taxon>Actinopterygii</taxon>
        <taxon>Neopterygii</taxon>
        <taxon>Teleostei</taxon>
        <taxon>Neoteleostei</taxon>
        <taxon>Acanthomorphata</taxon>
        <taxon>Carangaria</taxon>
        <taxon>Pleuronectiformes</taxon>
        <taxon>Pleuronectoidei</taxon>
        <taxon>Soleidae</taxon>
        <taxon>Solea</taxon>
    </lineage>
</organism>
<evidence type="ECO:0000259" key="2">
    <source>
        <dbReference type="Pfam" id="PF18201"/>
    </source>
</evidence>
<dbReference type="InterPro" id="IPR041442">
    <property type="entry name" value="PIH1D1/2/3_CS-like"/>
</dbReference>
<evidence type="ECO:0000313" key="3">
    <source>
        <dbReference type="EMBL" id="KAG7479548.1"/>
    </source>
</evidence>
<comment type="caution">
    <text evidence="3">The sequence shown here is derived from an EMBL/GenBank/DDBJ whole genome shotgun (WGS) entry which is preliminary data.</text>
</comment>
<evidence type="ECO:0000313" key="4">
    <source>
        <dbReference type="Proteomes" id="UP000693946"/>
    </source>
</evidence>
<dbReference type="GO" id="GO:0097255">
    <property type="term" value="C:R2TP complex"/>
    <property type="evidence" value="ECO:0007669"/>
    <property type="project" value="TreeGrafter"/>
</dbReference>
<name>A0AAV6PX08_SOLSE</name>
<evidence type="ECO:0000256" key="1">
    <source>
        <dbReference type="ARBA" id="ARBA00008511"/>
    </source>
</evidence>
<proteinExistence type="inferred from homology"/>
<dbReference type="AlphaFoldDB" id="A0AAV6PX08"/>
<dbReference type="GO" id="GO:1990904">
    <property type="term" value="C:ribonucleoprotein complex"/>
    <property type="evidence" value="ECO:0007669"/>
    <property type="project" value="TreeGrafter"/>
</dbReference>
<dbReference type="GO" id="GO:0006364">
    <property type="term" value="P:rRNA processing"/>
    <property type="evidence" value="ECO:0007669"/>
    <property type="project" value="TreeGrafter"/>
</dbReference>
<dbReference type="InterPro" id="IPR050734">
    <property type="entry name" value="PIH1/Kintoun_subfamily"/>
</dbReference>
<protein>
    <recommendedName>
        <fullName evidence="2">PIH1D1/2/3 CS-like domain-containing protein</fullName>
    </recommendedName>
</protein>
<dbReference type="GO" id="GO:0000492">
    <property type="term" value="P:box C/D snoRNP assembly"/>
    <property type="evidence" value="ECO:0007669"/>
    <property type="project" value="TreeGrafter"/>
</dbReference>
<dbReference type="PANTHER" id="PTHR22997:SF6">
    <property type="entry name" value="PIH1 DOMAIN-CONTAINING PROTEIN 2"/>
    <property type="match status" value="1"/>
</dbReference>
<dbReference type="PANTHER" id="PTHR22997">
    <property type="entry name" value="PIH1 DOMAIN-CONTAINING PROTEIN 1"/>
    <property type="match status" value="1"/>
</dbReference>
<gene>
    <name evidence="3" type="ORF">JOB18_028100</name>
</gene>
<dbReference type="Pfam" id="PF18201">
    <property type="entry name" value="PIH1_CS"/>
    <property type="match status" value="1"/>
</dbReference>
<reference evidence="3 4" key="1">
    <citation type="journal article" date="2021" name="Sci. Rep.">
        <title>Chromosome anchoring in Senegalese sole (Solea senegalensis) reveals sex-associated markers and genome rearrangements in flatfish.</title>
        <authorList>
            <person name="Guerrero-Cozar I."/>
            <person name="Gomez-Garrido J."/>
            <person name="Berbel C."/>
            <person name="Martinez-Blanch J.F."/>
            <person name="Alioto T."/>
            <person name="Claros M.G."/>
            <person name="Gagnaire P.A."/>
            <person name="Manchado M."/>
        </authorList>
    </citation>
    <scope>NUCLEOTIDE SEQUENCE [LARGE SCALE GENOMIC DNA]</scope>
    <source>
        <strain evidence="3">Sse05_10M</strain>
    </source>
</reference>
<keyword evidence="4" id="KW-1185">Reference proteome</keyword>
<dbReference type="GO" id="GO:0005737">
    <property type="term" value="C:cytoplasm"/>
    <property type="evidence" value="ECO:0007669"/>
    <property type="project" value="TreeGrafter"/>
</dbReference>
<accession>A0AAV6PX08</accession>
<dbReference type="Proteomes" id="UP000693946">
    <property type="component" value="Linkage Group LG8"/>
</dbReference>